<comment type="similarity">
    <text evidence="2">Belongs to the NEMP family.</text>
</comment>
<feature type="transmembrane region" description="Helical" evidence="8">
    <location>
        <begin position="146"/>
        <end position="165"/>
    </location>
</feature>
<dbReference type="Proteomes" id="UP000655588">
    <property type="component" value="Unassembled WGS sequence"/>
</dbReference>
<keyword evidence="3 8" id="KW-0812">Transmembrane</keyword>
<dbReference type="GO" id="GO:0005637">
    <property type="term" value="C:nuclear inner membrane"/>
    <property type="evidence" value="ECO:0007669"/>
    <property type="project" value="UniProtKB-SubCell"/>
</dbReference>
<proteinExistence type="inferred from homology"/>
<evidence type="ECO:0000256" key="8">
    <source>
        <dbReference type="SAM" id="Phobius"/>
    </source>
</evidence>
<evidence type="ECO:0000256" key="6">
    <source>
        <dbReference type="ARBA" id="ARBA00023136"/>
    </source>
</evidence>
<keyword evidence="6 8" id="KW-0472">Membrane</keyword>
<comment type="caution">
    <text evidence="9">The sequence shown here is derived from an EMBL/GenBank/DDBJ whole genome shotgun (WGS) entry which is preliminary data.</text>
</comment>
<evidence type="ECO:0000256" key="7">
    <source>
        <dbReference type="ARBA" id="ARBA00023242"/>
    </source>
</evidence>
<feature type="transmembrane region" description="Helical" evidence="8">
    <location>
        <begin position="63"/>
        <end position="82"/>
    </location>
</feature>
<evidence type="ECO:0000313" key="10">
    <source>
        <dbReference type="Proteomes" id="UP000655588"/>
    </source>
</evidence>
<comment type="subcellular location">
    <subcellularLocation>
        <location evidence="1">Nucleus inner membrane</location>
        <topology evidence="1">Multi-pass membrane protein</topology>
        <orientation evidence="1">Nucleoplasmic side</orientation>
    </subcellularLocation>
</comment>
<dbReference type="EMBL" id="WNWW01000089">
    <property type="protein sequence ID" value="KAF3430226.1"/>
    <property type="molecule type" value="Genomic_DNA"/>
</dbReference>
<dbReference type="PANTHER" id="PTHR13598">
    <property type="entry name" value="AT07567P-RELATED"/>
    <property type="match status" value="1"/>
</dbReference>
<sequence length="242" mass="28576">MKGIDVPALMLMLMGATMFWNAHKFSGNSLFYYLSSIVLGITTSVIILVYFVSKFLLRGKMMYLTIATGWTMSFYLIQILWENIQLILVEYKEFVAWYILLTSLISFVIAYRFGPVTNIRTKRLIQWFLQMAGLVIMYYSSYFREASTFCCILIFLLYNFPTNMFPERRKLLTEDQYRKEGIRETKKALNELKEYCASPKCNPWKTFMEGDSHLSDDECQEHDVEITRIIEECEYTDDDEDL</sequence>
<dbReference type="InterPro" id="IPR019358">
    <property type="entry name" value="NEMP_fam"/>
</dbReference>
<dbReference type="AlphaFoldDB" id="A0A833VS18"/>
<dbReference type="Pfam" id="PF10225">
    <property type="entry name" value="NEMP"/>
    <property type="match status" value="1"/>
</dbReference>
<evidence type="ECO:0000256" key="2">
    <source>
        <dbReference type="ARBA" id="ARBA00005748"/>
    </source>
</evidence>
<reference evidence="9" key="1">
    <citation type="submission" date="2019-11" db="EMBL/GenBank/DDBJ databases">
        <title>The nuclear and mitochondrial genomes of Frieseomelitta varia - a highly eusocial stingless bee (Meliponini) with a permanently sterile worker caste.</title>
        <authorList>
            <person name="Freitas F.C.P."/>
            <person name="Lourenco A.P."/>
            <person name="Nunes F.M.F."/>
            <person name="Paschoal A.R."/>
            <person name="Abreu F.C.P."/>
            <person name="Barbin F.O."/>
            <person name="Bataglia L."/>
            <person name="Cardoso-Junior C.A.M."/>
            <person name="Cervoni M.S."/>
            <person name="Silva S.R."/>
            <person name="Dalarmi F."/>
            <person name="Del Lama M.A."/>
            <person name="Depintor T.S."/>
            <person name="Ferreira K.M."/>
            <person name="Goria P.S."/>
            <person name="Jaskot M.C."/>
            <person name="Lago D.C."/>
            <person name="Luna-Lucena D."/>
            <person name="Moda L.M."/>
            <person name="Nascimento L."/>
            <person name="Pedrino M."/>
            <person name="Rabico F.O."/>
            <person name="Sanches F.C."/>
            <person name="Santos D.E."/>
            <person name="Santos C.G."/>
            <person name="Vieira J."/>
            <person name="Lopes T.F."/>
            <person name="Barchuk A.R."/>
            <person name="Hartfelder K."/>
            <person name="Simoes Z.L.P."/>
            <person name="Bitondi M.M.G."/>
            <person name="Pinheiro D.G."/>
        </authorList>
    </citation>
    <scope>NUCLEOTIDE SEQUENCE</scope>
    <source>
        <strain evidence="9">USP_RPSP 00005682</strain>
        <tissue evidence="9">Whole individual</tissue>
    </source>
</reference>
<evidence type="ECO:0000256" key="4">
    <source>
        <dbReference type="ARBA" id="ARBA00022729"/>
    </source>
</evidence>
<accession>A0A833VS18</accession>
<evidence type="ECO:0000256" key="3">
    <source>
        <dbReference type="ARBA" id="ARBA00022692"/>
    </source>
</evidence>
<organism evidence="9 10">
    <name type="scientific">Frieseomelitta varia</name>
    <dbReference type="NCBI Taxonomy" id="561572"/>
    <lineage>
        <taxon>Eukaryota</taxon>
        <taxon>Metazoa</taxon>
        <taxon>Ecdysozoa</taxon>
        <taxon>Arthropoda</taxon>
        <taxon>Hexapoda</taxon>
        <taxon>Insecta</taxon>
        <taxon>Pterygota</taxon>
        <taxon>Neoptera</taxon>
        <taxon>Endopterygota</taxon>
        <taxon>Hymenoptera</taxon>
        <taxon>Apocrita</taxon>
        <taxon>Aculeata</taxon>
        <taxon>Apoidea</taxon>
        <taxon>Anthophila</taxon>
        <taxon>Apidae</taxon>
        <taxon>Frieseomelitta</taxon>
    </lineage>
</organism>
<feature type="transmembrane region" description="Helical" evidence="8">
    <location>
        <begin position="7"/>
        <end position="23"/>
    </location>
</feature>
<protein>
    <recommendedName>
        <fullName evidence="11">Nuclear envelope integral membrane protein 1</fullName>
    </recommendedName>
</protein>
<evidence type="ECO:0000256" key="5">
    <source>
        <dbReference type="ARBA" id="ARBA00022989"/>
    </source>
</evidence>
<feature type="transmembrane region" description="Helical" evidence="8">
    <location>
        <begin position="29"/>
        <end position="51"/>
    </location>
</feature>
<keyword evidence="4" id="KW-0732">Signal</keyword>
<gene>
    <name evidence="9" type="ORF">E2986_11559</name>
</gene>
<keyword evidence="10" id="KW-1185">Reference proteome</keyword>
<evidence type="ECO:0000256" key="1">
    <source>
        <dbReference type="ARBA" id="ARBA00004575"/>
    </source>
</evidence>
<dbReference type="PANTHER" id="PTHR13598:SF1">
    <property type="entry name" value="AT07567P-RELATED"/>
    <property type="match status" value="1"/>
</dbReference>
<evidence type="ECO:0000313" key="9">
    <source>
        <dbReference type="EMBL" id="KAF3430226.1"/>
    </source>
</evidence>
<feature type="transmembrane region" description="Helical" evidence="8">
    <location>
        <begin position="94"/>
        <end position="112"/>
    </location>
</feature>
<name>A0A833VS18_9HYME</name>
<keyword evidence="7" id="KW-0539">Nucleus</keyword>
<evidence type="ECO:0008006" key="11">
    <source>
        <dbReference type="Google" id="ProtNLM"/>
    </source>
</evidence>
<keyword evidence="5 8" id="KW-1133">Transmembrane helix</keyword>